<dbReference type="Proteomes" id="UP000076532">
    <property type="component" value="Unassembled WGS sequence"/>
</dbReference>
<proteinExistence type="predicted"/>
<keyword evidence="2" id="KW-1185">Reference proteome</keyword>
<name>A0A167SHM6_9AGAM</name>
<sequence length="65" mass="7136">MQYQEFAQLTPNNTVYKLIGPVLIRSSSSSAEKFTSSLRPPLTTGCANIELPAIRKRVEGQQPTA</sequence>
<evidence type="ECO:0000313" key="2">
    <source>
        <dbReference type="Proteomes" id="UP000076532"/>
    </source>
</evidence>
<protein>
    <submittedName>
        <fullName evidence="1">Uncharacterized protein</fullName>
    </submittedName>
</protein>
<dbReference type="AlphaFoldDB" id="A0A167SHM6"/>
<dbReference type="EMBL" id="KV419361">
    <property type="protein sequence ID" value="KZP01927.1"/>
    <property type="molecule type" value="Genomic_DNA"/>
</dbReference>
<accession>A0A167SHM6</accession>
<gene>
    <name evidence="1" type="ORF">FIBSPDRAFT_970829</name>
</gene>
<dbReference type="InterPro" id="IPR009053">
    <property type="entry name" value="Prefoldin"/>
</dbReference>
<reference evidence="1 2" key="1">
    <citation type="journal article" date="2016" name="Mol. Biol. Evol.">
        <title>Comparative Genomics of Early-Diverging Mushroom-Forming Fungi Provides Insights into the Origins of Lignocellulose Decay Capabilities.</title>
        <authorList>
            <person name="Nagy L.G."/>
            <person name="Riley R."/>
            <person name="Tritt A."/>
            <person name="Adam C."/>
            <person name="Daum C."/>
            <person name="Floudas D."/>
            <person name="Sun H."/>
            <person name="Yadav J.S."/>
            <person name="Pangilinan J."/>
            <person name="Larsson K.H."/>
            <person name="Matsuura K."/>
            <person name="Barry K."/>
            <person name="Labutti K."/>
            <person name="Kuo R."/>
            <person name="Ohm R.A."/>
            <person name="Bhattacharya S.S."/>
            <person name="Shirouzu T."/>
            <person name="Yoshinaga Y."/>
            <person name="Martin F.M."/>
            <person name="Grigoriev I.V."/>
            <person name="Hibbett D.S."/>
        </authorList>
    </citation>
    <scope>NUCLEOTIDE SEQUENCE [LARGE SCALE GENOMIC DNA]</scope>
    <source>
        <strain evidence="1 2">CBS 109695</strain>
    </source>
</reference>
<evidence type="ECO:0000313" key="1">
    <source>
        <dbReference type="EMBL" id="KZP01927.1"/>
    </source>
</evidence>
<organism evidence="1 2">
    <name type="scientific">Athelia psychrophila</name>
    <dbReference type="NCBI Taxonomy" id="1759441"/>
    <lineage>
        <taxon>Eukaryota</taxon>
        <taxon>Fungi</taxon>
        <taxon>Dikarya</taxon>
        <taxon>Basidiomycota</taxon>
        <taxon>Agaricomycotina</taxon>
        <taxon>Agaricomycetes</taxon>
        <taxon>Agaricomycetidae</taxon>
        <taxon>Atheliales</taxon>
        <taxon>Atheliaceae</taxon>
        <taxon>Athelia</taxon>
    </lineage>
</organism>
<dbReference type="Gene3D" id="1.10.287.370">
    <property type="match status" value="1"/>
</dbReference>